<dbReference type="PANTHER" id="PTHR11783">
    <property type="entry name" value="SULFOTRANSFERASE SULT"/>
    <property type="match status" value="1"/>
</dbReference>
<protein>
    <recommendedName>
        <fullName evidence="3">Sulfotransferase</fullName>
        <ecNumber evidence="3">2.8.2.-</ecNumber>
    </recommendedName>
</protein>
<keyword evidence="2 3" id="KW-0808">Transferase</keyword>
<keyword evidence="5" id="KW-1185">Reference proteome</keyword>
<evidence type="ECO:0000256" key="1">
    <source>
        <dbReference type="ARBA" id="ARBA00005771"/>
    </source>
</evidence>
<evidence type="ECO:0000256" key="3">
    <source>
        <dbReference type="RuleBase" id="RU361155"/>
    </source>
</evidence>
<feature type="domain" description="Sulfotransferase" evidence="4">
    <location>
        <begin position="4"/>
        <end position="141"/>
    </location>
</feature>
<dbReference type="InterPro" id="IPR027417">
    <property type="entry name" value="P-loop_NTPase"/>
</dbReference>
<evidence type="ECO:0000313" key="6">
    <source>
        <dbReference type="RefSeq" id="XP_009801256.1"/>
    </source>
</evidence>
<accession>A0A1U7YH39</accession>
<dbReference type="Pfam" id="PF00685">
    <property type="entry name" value="Sulfotransfer_1"/>
    <property type="match status" value="1"/>
</dbReference>
<reference evidence="5" key="1">
    <citation type="journal article" date="2013" name="Genome Biol.">
        <title>Reference genomes and transcriptomes of Nicotiana sylvestris and Nicotiana tomentosiformis.</title>
        <authorList>
            <person name="Sierro N."/>
            <person name="Battey J.N."/>
            <person name="Ouadi S."/>
            <person name="Bovet L."/>
            <person name="Goepfert S."/>
            <person name="Bakaher N."/>
            <person name="Peitsch M.C."/>
            <person name="Ivanov N.V."/>
        </authorList>
    </citation>
    <scope>NUCLEOTIDE SEQUENCE [LARGE SCALE GENOMIC DNA]</scope>
</reference>
<dbReference type="GO" id="GO:0008146">
    <property type="term" value="F:sulfotransferase activity"/>
    <property type="evidence" value="ECO:0007669"/>
    <property type="project" value="InterPro"/>
</dbReference>
<proteinExistence type="inferred from homology"/>
<dbReference type="InterPro" id="IPR000863">
    <property type="entry name" value="Sulfotransferase_dom"/>
</dbReference>
<dbReference type="EC" id="2.8.2.-" evidence="3"/>
<organism evidence="5 6">
    <name type="scientific">Nicotiana sylvestris</name>
    <name type="common">Wood tobacco</name>
    <name type="synonym">South American tobacco</name>
    <dbReference type="NCBI Taxonomy" id="4096"/>
    <lineage>
        <taxon>Eukaryota</taxon>
        <taxon>Viridiplantae</taxon>
        <taxon>Streptophyta</taxon>
        <taxon>Embryophyta</taxon>
        <taxon>Tracheophyta</taxon>
        <taxon>Spermatophyta</taxon>
        <taxon>Magnoliopsida</taxon>
        <taxon>eudicotyledons</taxon>
        <taxon>Gunneridae</taxon>
        <taxon>Pentapetalae</taxon>
        <taxon>asterids</taxon>
        <taxon>lamiids</taxon>
        <taxon>Solanales</taxon>
        <taxon>Solanaceae</taxon>
        <taxon>Nicotianoideae</taxon>
        <taxon>Nicotianeae</taxon>
        <taxon>Nicotiana</taxon>
    </lineage>
</organism>
<dbReference type="Gene3D" id="3.40.50.300">
    <property type="entry name" value="P-loop containing nucleotide triphosphate hydrolases"/>
    <property type="match status" value="1"/>
</dbReference>
<dbReference type="OrthoDB" id="205623at2759"/>
<evidence type="ECO:0000313" key="5">
    <source>
        <dbReference type="Proteomes" id="UP000189701"/>
    </source>
</evidence>
<reference evidence="6" key="2">
    <citation type="submission" date="2025-08" db="UniProtKB">
        <authorList>
            <consortium name="RefSeq"/>
        </authorList>
    </citation>
    <scope>IDENTIFICATION</scope>
    <source>
        <tissue evidence="6">Leaf</tissue>
    </source>
</reference>
<dbReference type="SUPFAM" id="SSF52540">
    <property type="entry name" value="P-loop containing nucleoside triphosphate hydrolases"/>
    <property type="match status" value="1"/>
</dbReference>
<name>A0A1U7YH39_NICSY</name>
<dbReference type="RefSeq" id="XP_009801256.1">
    <property type="nucleotide sequence ID" value="XM_009802954.1"/>
</dbReference>
<dbReference type="eggNOG" id="KOG1584">
    <property type="taxonomic scope" value="Eukaryota"/>
</dbReference>
<dbReference type="Proteomes" id="UP000189701">
    <property type="component" value="Unplaced"/>
</dbReference>
<dbReference type="AlphaFoldDB" id="A0A1U7YH39"/>
<evidence type="ECO:0000259" key="4">
    <source>
        <dbReference type="Pfam" id="PF00685"/>
    </source>
</evidence>
<sequence length="144" mass="16864">MIPFEEAFDMFCNGLTMAGPFWDHVLNYWEKSLEMPQKVLFLKYEDVKEKPFLHLRRLAEFLECPFSLEEEESGLVDEIIKLCSFENLSNLEVNKSGKTLFGNDNRVFFRKGEVGDWKNHLTTEMVERLNQITEDKFNGSGLTL</sequence>
<comment type="similarity">
    <text evidence="1 3">Belongs to the sulfotransferase 1 family.</text>
</comment>
<evidence type="ECO:0000256" key="2">
    <source>
        <dbReference type="ARBA" id="ARBA00022679"/>
    </source>
</evidence>
<gene>
    <name evidence="6" type="primary">LOC104247024</name>
</gene>